<feature type="region of interest" description="Disordered" evidence="1">
    <location>
        <begin position="1"/>
        <end position="44"/>
    </location>
</feature>
<sequence length="222" mass="25742">MQSVNTNTGPYAPAHSAAQERPSVHEPDVPARSTHPSSDPRRHITRARHTCVSLLHRFHKVHPVLWRQKHNFVPDGVAPRRRELREYHVEIHDVHVGRLECFLIHRALLAQLLHVRVQLLVVEKQREDARTVPLERQTLKVEERHRVLAKCLSLACHLLGELQLTCLGLELKHILTRFICARWSRRELERVVERNGQHASVGFSLRLNVAHLRLGLTRVQVE</sequence>
<dbReference type="AlphaFoldDB" id="A0A5J4Z022"/>
<dbReference type="Proteomes" id="UP000324585">
    <property type="component" value="Unassembled WGS sequence"/>
</dbReference>
<accession>A0A5J4Z022</accession>
<evidence type="ECO:0000256" key="1">
    <source>
        <dbReference type="SAM" id="MobiDB-lite"/>
    </source>
</evidence>
<gene>
    <name evidence="2" type="ORF">FVE85_0053</name>
</gene>
<proteinExistence type="predicted"/>
<organism evidence="2 3">
    <name type="scientific">Porphyridium purpureum</name>
    <name type="common">Red alga</name>
    <name type="synonym">Porphyridium cruentum</name>
    <dbReference type="NCBI Taxonomy" id="35688"/>
    <lineage>
        <taxon>Eukaryota</taxon>
        <taxon>Rhodophyta</taxon>
        <taxon>Bangiophyceae</taxon>
        <taxon>Porphyridiales</taxon>
        <taxon>Porphyridiaceae</taxon>
        <taxon>Porphyridium</taxon>
    </lineage>
</organism>
<evidence type="ECO:0000313" key="3">
    <source>
        <dbReference type="Proteomes" id="UP000324585"/>
    </source>
</evidence>
<evidence type="ECO:0000313" key="2">
    <source>
        <dbReference type="EMBL" id="KAA8496324.1"/>
    </source>
</evidence>
<name>A0A5J4Z022_PORPP</name>
<protein>
    <submittedName>
        <fullName evidence="2">Uncharacterized protein</fullName>
    </submittedName>
</protein>
<comment type="caution">
    <text evidence="2">The sequence shown here is derived from an EMBL/GenBank/DDBJ whole genome shotgun (WGS) entry which is preliminary data.</text>
</comment>
<dbReference type="EMBL" id="VRMN01000002">
    <property type="protein sequence ID" value="KAA8496324.1"/>
    <property type="molecule type" value="Genomic_DNA"/>
</dbReference>
<reference evidence="3" key="1">
    <citation type="journal article" date="2019" name="Nat. Commun.">
        <title>Expansion of phycobilisome linker gene families in mesophilic red algae.</title>
        <authorList>
            <person name="Lee J."/>
            <person name="Kim D."/>
            <person name="Bhattacharya D."/>
            <person name="Yoon H.S."/>
        </authorList>
    </citation>
    <scope>NUCLEOTIDE SEQUENCE [LARGE SCALE GENOMIC DNA]</scope>
    <source>
        <strain evidence="3">CCMP 1328</strain>
    </source>
</reference>
<keyword evidence="3" id="KW-1185">Reference proteome</keyword>